<evidence type="ECO:0000259" key="3">
    <source>
        <dbReference type="Pfam" id="PF13023"/>
    </source>
</evidence>
<dbReference type="PANTHER" id="PTHR11845:SF13">
    <property type="entry name" value="5'-DEOXYNUCLEOTIDASE HDDC2"/>
    <property type="match status" value="1"/>
</dbReference>
<dbReference type="GO" id="GO:0005737">
    <property type="term" value="C:cytoplasm"/>
    <property type="evidence" value="ECO:0007669"/>
    <property type="project" value="TreeGrafter"/>
</dbReference>
<keyword evidence="1" id="KW-0479">Metal-binding</keyword>
<accession>A0A1E7ZFA6</accession>
<gene>
    <name evidence="4" type="ORF">BFC18_04780</name>
</gene>
<sequence length="196" mass="21978">MSDIQAFADFIRELDQLKAVKRQVRLPCDGDRQENSAEHSWHVALMANVLAPYAEQAIDIQRVTQMILIHDLVEIDAGDLFAFAEVADHAEQETKEFAAADRIFGLLPEAQGKHLHALWHEFEAAETADAKFAKAMDRVLPVFQNMAAEGGSWVRHNVAKSKILARNAHLEHCAPKLWAYVNEQLDLAVSKGWLTA</sequence>
<proteinExistence type="predicted"/>
<dbReference type="PANTHER" id="PTHR11845">
    <property type="entry name" value="5'-DEOXYNUCLEOTIDASE HDDC2"/>
    <property type="match status" value="1"/>
</dbReference>
<feature type="domain" description="HD" evidence="3">
    <location>
        <begin position="14"/>
        <end position="178"/>
    </location>
</feature>
<dbReference type="GO" id="GO:0002953">
    <property type="term" value="F:5'-deoxynucleotidase activity"/>
    <property type="evidence" value="ECO:0007669"/>
    <property type="project" value="InterPro"/>
</dbReference>
<dbReference type="STRING" id="1656094.BFC18_04780"/>
<organism evidence="4 5">
    <name type="scientific">Alteromonas confluentis</name>
    <dbReference type="NCBI Taxonomy" id="1656094"/>
    <lineage>
        <taxon>Bacteria</taxon>
        <taxon>Pseudomonadati</taxon>
        <taxon>Pseudomonadota</taxon>
        <taxon>Gammaproteobacteria</taxon>
        <taxon>Alteromonadales</taxon>
        <taxon>Alteromonadaceae</taxon>
        <taxon>Alteromonas/Salinimonas group</taxon>
        <taxon>Alteromonas</taxon>
    </lineage>
</organism>
<dbReference type="GO" id="GO:0046872">
    <property type="term" value="F:metal ion binding"/>
    <property type="evidence" value="ECO:0007669"/>
    <property type="project" value="UniProtKB-KW"/>
</dbReference>
<dbReference type="AlphaFoldDB" id="A0A1E7ZFA6"/>
<keyword evidence="2 4" id="KW-0378">Hydrolase</keyword>
<evidence type="ECO:0000313" key="4">
    <source>
        <dbReference type="EMBL" id="OFC72160.1"/>
    </source>
</evidence>
<reference evidence="4 5" key="1">
    <citation type="submission" date="2016-08" db="EMBL/GenBank/DDBJ databases">
        <authorList>
            <person name="Seilhamer J.J."/>
        </authorList>
    </citation>
    <scope>NUCLEOTIDE SEQUENCE [LARGE SCALE GENOMIC DNA]</scope>
    <source>
        <strain evidence="4 5">KCTC 42603</strain>
    </source>
</reference>
<dbReference type="InterPro" id="IPR006674">
    <property type="entry name" value="HD_domain"/>
</dbReference>
<keyword evidence="5" id="KW-1185">Reference proteome</keyword>
<dbReference type="InterPro" id="IPR039356">
    <property type="entry name" value="YfbR/HDDC2"/>
</dbReference>
<dbReference type="Pfam" id="PF13023">
    <property type="entry name" value="HD_3"/>
    <property type="match status" value="1"/>
</dbReference>
<dbReference type="RefSeq" id="WP_070123942.1">
    <property type="nucleotide sequence ID" value="NZ_MDHN01000008.1"/>
</dbReference>
<dbReference type="SUPFAM" id="SSF109604">
    <property type="entry name" value="HD-domain/PDEase-like"/>
    <property type="match status" value="1"/>
</dbReference>
<dbReference type="Gene3D" id="1.10.3210.10">
    <property type="entry name" value="Hypothetical protein af1432"/>
    <property type="match status" value="1"/>
</dbReference>
<name>A0A1E7ZFA6_9ALTE</name>
<evidence type="ECO:0000313" key="5">
    <source>
        <dbReference type="Proteomes" id="UP000175691"/>
    </source>
</evidence>
<comment type="caution">
    <text evidence="4">The sequence shown here is derived from an EMBL/GenBank/DDBJ whole genome shotgun (WGS) entry which is preliminary data.</text>
</comment>
<protein>
    <submittedName>
        <fullName evidence="4">Hydrolase</fullName>
    </submittedName>
</protein>
<dbReference type="EMBL" id="MDHN01000008">
    <property type="protein sequence ID" value="OFC72160.1"/>
    <property type="molecule type" value="Genomic_DNA"/>
</dbReference>
<evidence type="ECO:0000256" key="1">
    <source>
        <dbReference type="ARBA" id="ARBA00022723"/>
    </source>
</evidence>
<dbReference type="OrthoDB" id="9796032at2"/>
<evidence type="ECO:0000256" key="2">
    <source>
        <dbReference type="ARBA" id="ARBA00022801"/>
    </source>
</evidence>
<dbReference type="Proteomes" id="UP000175691">
    <property type="component" value="Unassembled WGS sequence"/>
</dbReference>